<dbReference type="RefSeq" id="WP_204731428.1">
    <property type="nucleotide sequence ID" value="NZ_JAVDWE010000001.1"/>
</dbReference>
<feature type="transmembrane region" description="Helical" evidence="3">
    <location>
        <begin position="132"/>
        <end position="152"/>
    </location>
</feature>
<sequence>MKKQGTVVRWDSKKAFGFIRCPQISADVFFHLRDYEGPPPTEGLRVMFEDIHVGGKGPRALSVEPARNTIVNAPPAAPPPPAGPELLTSRQAPSRSRSQWQKRRDERPLWIGLGLMVFWLILWLVGIGMGRFPWVILTAVVLLNLITFYMYWRDKEAAVNETQRTPEDWLHGLAVLGGWPGAWFAQQIFRHKTSKQPFRLIYWATVAINILALLAWMVWPMLR</sequence>
<keyword evidence="3" id="KW-1133">Transmembrane helix</keyword>
<evidence type="ECO:0000313" key="6">
    <source>
        <dbReference type="Proteomes" id="UP001265550"/>
    </source>
</evidence>
<protein>
    <submittedName>
        <fullName evidence="5">Uncharacterized membrane protein YsdA (DUF1294 family)/cold shock CspA family protein</fullName>
    </submittedName>
</protein>
<comment type="subcellular location">
    <subcellularLocation>
        <location evidence="1">Cytoplasm</location>
    </subcellularLocation>
</comment>
<comment type="caution">
    <text evidence="5">The sequence shown here is derived from an EMBL/GenBank/DDBJ whole genome shotgun (WGS) entry which is preliminary data.</text>
</comment>
<evidence type="ECO:0000256" key="2">
    <source>
        <dbReference type="SAM" id="MobiDB-lite"/>
    </source>
</evidence>
<feature type="region of interest" description="Disordered" evidence="2">
    <location>
        <begin position="70"/>
        <end position="100"/>
    </location>
</feature>
<dbReference type="Pfam" id="PF00313">
    <property type="entry name" value="CSD"/>
    <property type="match status" value="1"/>
</dbReference>
<dbReference type="SMART" id="SM00357">
    <property type="entry name" value="CSP"/>
    <property type="match status" value="1"/>
</dbReference>
<proteinExistence type="predicted"/>
<organism evidence="5 6">
    <name type="scientific">Hydrogenophaga laconesensis</name>
    <dbReference type="NCBI Taxonomy" id="1805971"/>
    <lineage>
        <taxon>Bacteria</taxon>
        <taxon>Pseudomonadati</taxon>
        <taxon>Pseudomonadota</taxon>
        <taxon>Betaproteobacteria</taxon>
        <taxon>Burkholderiales</taxon>
        <taxon>Comamonadaceae</taxon>
        <taxon>Hydrogenophaga</taxon>
    </lineage>
</organism>
<dbReference type="SUPFAM" id="SSF50249">
    <property type="entry name" value="Nucleic acid-binding proteins"/>
    <property type="match status" value="1"/>
</dbReference>
<evidence type="ECO:0000313" key="5">
    <source>
        <dbReference type="EMBL" id="MDR7092408.1"/>
    </source>
</evidence>
<dbReference type="PROSITE" id="PS51857">
    <property type="entry name" value="CSD_2"/>
    <property type="match status" value="1"/>
</dbReference>
<keyword evidence="3" id="KW-0812">Transmembrane</keyword>
<evidence type="ECO:0000256" key="1">
    <source>
        <dbReference type="RuleBase" id="RU000408"/>
    </source>
</evidence>
<dbReference type="InterPro" id="IPR019844">
    <property type="entry name" value="CSD_CS"/>
</dbReference>
<evidence type="ECO:0000256" key="3">
    <source>
        <dbReference type="SAM" id="Phobius"/>
    </source>
</evidence>
<dbReference type="InterPro" id="IPR011129">
    <property type="entry name" value="CSD"/>
</dbReference>
<feature type="transmembrane region" description="Helical" evidence="3">
    <location>
        <begin position="109"/>
        <end position="126"/>
    </location>
</feature>
<dbReference type="InterPro" id="IPR012340">
    <property type="entry name" value="NA-bd_OB-fold"/>
</dbReference>
<dbReference type="Pfam" id="PF06961">
    <property type="entry name" value="DUF1294"/>
    <property type="match status" value="1"/>
</dbReference>
<keyword evidence="6" id="KW-1185">Reference proteome</keyword>
<feature type="compositionally biased region" description="Polar residues" evidence="2">
    <location>
        <begin position="88"/>
        <end position="99"/>
    </location>
</feature>
<keyword evidence="3" id="KW-0472">Membrane</keyword>
<dbReference type="InterPro" id="IPR002059">
    <property type="entry name" value="CSP_DNA-bd"/>
</dbReference>
<dbReference type="Proteomes" id="UP001265550">
    <property type="component" value="Unassembled WGS sequence"/>
</dbReference>
<feature type="domain" description="CSD" evidence="4">
    <location>
        <begin position="2"/>
        <end position="65"/>
    </location>
</feature>
<dbReference type="Gene3D" id="2.40.50.140">
    <property type="entry name" value="Nucleic acid-binding proteins"/>
    <property type="match status" value="1"/>
</dbReference>
<reference evidence="5 6" key="1">
    <citation type="submission" date="2023-07" db="EMBL/GenBank/DDBJ databases">
        <title>Sorghum-associated microbial communities from plants grown in Nebraska, USA.</title>
        <authorList>
            <person name="Schachtman D."/>
        </authorList>
    </citation>
    <scope>NUCLEOTIDE SEQUENCE [LARGE SCALE GENOMIC DNA]</scope>
    <source>
        <strain evidence="5 6">BE240</strain>
    </source>
</reference>
<dbReference type="CDD" id="cd04458">
    <property type="entry name" value="CSP_CDS"/>
    <property type="match status" value="1"/>
</dbReference>
<evidence type="ECO:0000259" key="4">
    <source>
        <dbReference type="PROSITE" id="PS51857"/>
    </source>
</evidence>
<feature type="transmembrane region" description="Helical" evidence="3">
    <location>
        <begin position="200"/>
        <end position="219"/>
    </location>
</feature>
<dbReference type="InterPro" id="IPR010718">
    <property type="entry name" value="DUF1294"/>
</dbReference>
<dbReference type="EMBL" id="JAVDWE010000001">
    <property type="protein sequence ID" value="MDR7092408.1"/>
    <property type="molecule type" value="Genomic_DNA"/>
</dbReference>
<dbReference type="PROSITE" id="PS00352">
    <property type="entry name" value="CSD_1"/>
    <property type="match status" value="1"/>
</dbReference>
<name>A0ABU1V4Z6_9BURK</name>
<accession>A0ABU1V4Z6</accession>
<gene>
    <name evidence="5" type="ORF">J2X09_000131</name>
</gene>